<feature type="region of interest" description="Disordered" evidence="1">
    <location>
        <begin position="117"/>
        <end position="164"/>
    </location>
</feature>
<evidence type="ECO:0000313" key="2">
    <source>
        <dbReference type="EMBL" id="CAK9065062.1"/>
    </source>
</evidence>
<reference evidence="2 3" key="1">
    <citation type="submission" date="2024-02" db="EMBL/GenBank/DDBJ databases">
        <authorList>
            <person name="Chen Y."/>
            <person name="Shah S."/>
            <person name="Dougan E. K."/>
            <person name="Thang M."/>
            <person name="Chan C."/>
        </authorList>
    </citation>
    <scope>NUCLEOTIDE SEQUENCE [LARGE SCALE GENOMIC DNA]</scope>
</reference>
<feature type="compositionally biased region" description="Acidic residues" evidence="1">
    <location>
        <begin position="76"/>
        <end position="93"/>
    </location>
</feature>
<name>A0ABP0NPG9_9DINO</name>
<evidence type="ECO:0000256" key="1">
    <source>
        <dbReference type="SAM" id="MobiDB-lite"/>
    </source>
</evidence>
<feature type="compositionally biased region" description="Basic and acidic residues" evidence="1">
    <location>
        <begin position="117"/>
        <end position="129"/>
    </location>
</feature>
<proteinExistence type="predicted"/>
<accession>A0ABP0NPG9</accession>
<sequence length="164" mass="18175">MPWQEFAKNMSKDAFELTCLGHQDLRAGSWVSLSRPHLAHALHFNLRPHIGPSFATPGAELGEELSPIPVINVTEGGEEEDEENNEENEENEEPTPCCKGGAHVGCTVEAADVKDFPDHSSNKEIDSAKCHKPVAVGGRHRRRRCSGPSRLRCRPSEKVDFKVR</sequence>
<comment type="caution">
    <text evidence="2">The sequence shown here is derived from an EMBL/GenBank/DDBJ whole genome shotgun (WGS) entry which is preliminary data.</text>
</comment>
<gene>
    <name evidence="2" type="ORF">CCMP2556_LOCUS31988</name>
</gene>
<feature type="compositionally biased region" description="Basic and acidic residues" evidence="1">
    <location>
        <begin position="154"/>
        <end position="164"/>
    </location>
</feature>
<organism evidence="2 3">
    <name type="scientific">Durusdinium trenchii</name>
    <dbReference type="NCBI Taxonomy" id="1381693"/>
    <lineage>
        <taxon>Eukaryota</taxon>
        <taxon>Sar</taxon>
        <taxon>Alveolata</taxon>
        <taxon>Dinophyceae</taxon>
        <taxon>Suessiales</taxon>
        <taxon>Symbiodiniaceae</taxon>
        <taxon>Durusdinium</taxon>
    </lineage>
</organism>
<dbReference type="EMBL" id="CAXAMN010021973">
    <property type="protein sequence ID" value="CAK9065062.1"/>
    <property type="molecule type" value="Genomic_DNA"/>
</dbReference>
<protein>
    <submittedName>
        <fullName evidence="2">Uncharacterized protein</fullName>
    </submittedName>
</protein>
<feature type="region of interest" description="Disordered" evidence="1">
    <location>
        <begin position="72"/>
        <end position="99"/>
    </location>
</feature>
<keyword evidence="3" id="KW-1185">Reference proteome</keyword>
<evidence type="ECO:0000313" key="3">
    <source>
        <dbReference type="Proteomes" id="UP001642484"/>
    </source>
</evidence>
<dbReference type="Proteomes" id="UP001642484">
    <property type="component" value="Unassembled WGS sequence"/>
</dbReference>